<keyword evidence="5 9" id="KW-0169">Cobalamin biosynthesis</keyword>
<keyword evidence="7 9" id="KW-1133">Transmembrane helix</keyword>
<dbReference type="GO" id="GO:0015420">
    <property type="term" value="F:ABC-type vitamin B12 transporter activity"/>
    <property type="evidence" value="ECO:0007669"/>
    <property type="project" value="UniProtKB-UniRule"/>
</dbReference>
<dbReference type="RefSeq" id="WP_185693553.1">
    <property type="nucleotide sequence ID" value="NZ_JACHVA010000102.1"/>
</dbReference>
<keyword evidence="4 9" id="KW-1003">Cell membrane</keyword>
<dbReference type="AlphaFoldDB" id="A0A7X1E6P9"/>
<dbReference type="PANTHER" id="PTHR34308:SF1">
    <property type="entry name" value="COBALAMIN BIOSYNTHESIS PROTEIN CBIB"/>
    <property type="match status" value="1"/>
</dbReference>
<reference evidence="10 11" key="1">
    <citation type="submission" date="2020-07" db="EMBL/GenBank/DDBJ databases">
        <authorList>
            <person name="Feng X."/>
        </authorList>
    </citation>
    <scope>NUCLEOTIDE SEQUENCE [LARGE SCALE GENOMIC DNA]</scope>
    <source>
        <strain evidence="10 11">JCM14086</strain>
    </source>
</reference>
<feature type="transmembrane region" description="Helical" evidence="9">
    <location>
        <begin position="81"/>
        <end position="101"/>
    </location>
</feature>
<evidence type="ECO:0000256" key="9">
    <source>
        <dbReference type="HAMAP-Rule" id="MF_00024"/>
    </source>
</evidence>
<dbReference type="NCBIfam" id="TIGR00380">
    <property type="entry name" value="cobal_cbiB"/>
    <property type="match status" value="1"/>
</dbReference>
<name>A0A7X1E6P9_9BACT</name>
<evidence type="ECO:0000256" key="4">
    <source>
        <dbReference type="ARBA" id="ARBA00022475"/>
    </source>
</evidence>
<dbReference type="Pfam" id="PF03186">
    <property type="entry name" value="CobD_Cbib"/>
    <property type="match status" value="1"/>
</dbReference>
<dbReference type="Proteomes" id="UP000525652">
    <property type="component" value="Unassembled WGS sequence"/>
</dbReference>
<evidence type="ECO:0000256" key="5">
    <source>
        <dbReference type="ARBA" id="ARBA00022573"/>
    </source>
</evidence>
<comment type="caution">
    <text evidence="10">The sequence shown here is derived from an EMBL/GenBank/DDBJ whole genome shotgun (WGS) entry which is preliminary data.</text>
</comment>
<evidence type="ECO:0000256" key="2">
    <source>
        <dbReference type="ARBA" id="ARBA00004953"/>
    </source>
</evidence>
<comment type="subcellular location">
    <subcellularLocation>
        <location evidence="1 9">Cell membrane</location>
        <topology evidence="1 9">Multi-pass membrane protein</topology>
    </subcellularLocation>
</comment>
<evidence type="ECO:0000256" key="6">
    <source>
        <dbReference type="ARBA" id="ARBA00022692"/>
    </source>
</evidence>
<comment type="similarity">
    <text evidence="3 9">Belongs to the CobD/CbiB family.</text>
</comment>
<feature type="transmembrane region" description="Helical" evidence="9">
    <location>
        <begin position="151"/>
        <end position="171"/>
    </location>
</feature>
<dbReference type="UniPathway" id="UPA00148"/>
<comment type="caution">
    <text evidence="9">Lacks conserved residue(s) required for the propagation of feature annotation.</text>
</comment>
<evidence type="ECO:0000313" key="11">
    <source>
        <dbReference type="Proteomes" id="UP000525652"/>
    </source>
</evidence>
<keyword evidence="8 9" id="KW-0472">Membrane</keyword>
<dbReference type="EMBL" id="JACHVA010000102">
    <property type="protein sequence ID" value="MBC2602887.1"/>
    <property type="molecule type" value="Genomic_DNA"/>
</dbReference>
<dbReference type="PANTHER" id="PTHR34308">
    <property type="entry name" value="COBALAMIN BIOSYNTHESIS PROTEIN CBIB"/>
    <property type="match status" value="1"/>
</dbReference>
<keyword evidence="6 9" id="KW-0812">Transmembrane</keyword>
<feature type="transmembrane region" description="Helical" evidence="9">
    <location>
        <begin position="309"/>
        <end position="327"/>
    </location>
</feature>
<evidence type="ECO:0000256" key="7">
    <source>
        <dbReference type="ARBA" id="ARBA00022989"/>
    </source>
</evidence>
<dbReference type="GO" id="GO:0048472">
    <property type="term" value="F:threonine-phosphate decarboxylase activity"/>
    <property type="evidence" value="ECO:0007669"/>
    <property type="project" value="InterPro"/>
</dbReference>
<protein>
    <recommendedName>
        <fullName evidence="9">Cobalamin biosynthesis protein CobD</fullName>
    </recommendedName>
</protein>
<dbReference type="HAMAP" id="MF_00024">
    <property type="entry name" value="CobD_CbiB"/>
    <property type="match status" value="1"/>
</dbReference>
<comment type="pathway">
    <text evidence="2 9">Cofactor biosynthesis; adenosylcobalamin biosynthesis.</text>
</comment>
<accession>A0A7X1E6P9</accession>
<feature type="transmembrane region" description="Helical" evidence="9">
    <location>
        <begin position="55"/>
        <end position="75"/>
    </location>
</feature>
<dbReference type="GO" id="GO:0009236">
    <property type="term" value="P:cobalamin biosynthetic process"/>
    <property type="evidence" value="ECO:0007669"/>
    <property type="project" value="UniProtKB-UniRule"/>
</dbReference>
<gene>
    <name evidence="9 10" type="primary">cobD</name>
    <name evidence="10" type="ORF">H5P30_13975</name>
</gene>
<evidence type="ECO:0000256" key="3">
    <source>
        <dbReference type="ARBA" id="ARBA00006263"/>
    </source>
</evidence>
<dbReference type="InterPro" id="IPR004485">
    <property type="entry name" value="Cobalamin_biosynth_CobD/CbiB"/>
</dbReference>
<comment type="function">
    <text evidence="9">Converts cobyric acid to cobinamide by the addition of aminopropanol on the F carboxylic group.</text>
</comment>
<evidence type="ECO:0000256" key="1">
    <source>
        <dbReference type="ARBA" id="ARBA00004651"/>
    </source>
</evidence>
<proteinExistence type="inferred from homology"/>
<evidence type="ECO:0000256" key="8">
    <source>
        <dbReference type="ARBA" id="ARBA00023136"/>
    </source>
</evidence>
<sequence length="328" mass="35555">MTAVSATILLVAISLDLIIGDPRYPLHPVRLIGHLIHLLEKILRRLGLDSYIGGGLLLILSTVIPVSTWSSLYFLFSDINWLPELWTIFLVYSCLGMGDLIRHARPIAKALERHDLPLARERVSWIVGRDVSQLYESGIARAAIESVAENFVDAFLAPVFWFGCGAILFAHTGGDPLLGGGLAILVHRVANTLDAMVGYRNERYRKLGCASARCDDLLNFIPARLSIPLISLAALISGNDARKAIRTGCRDRKNHPSPNSAHGESTVAGALDIALGGPTPYPYGTVDKPWLNAEGHPAEATDISKTMRLTTVSAIISGILIAGILWIT</sequence>
<keyword evidence="11" id="KW-1185">Reference proteome</keyword>
<dbReference type="GO" id="GO:0005886">
    <property type="term" value="C:plasma membrane"/>
    <property type="evidence" value="ECO:0007669"/>
    <property type="project" value="UniProtKB-SubCell"/>
</dbReference>
<evidence type="ECO:0000313" key="10">
    <source>
        <dbReference type="EMBL" id="MBC2602887.1"/>
    </source>
</evidence>
<organism evidence="10 11">
    <name type="scientific">Puniceicoccus vermicola</name>
    <dbReference type="NCBI Taxonomy" id="388746"/>
    <lineage>
        <taxon>Bacteria</taxon>
        <taxon>Pseudomonadati</taxon>
        <taxon>Verrucomicrobiota</taxon>
        <taxon>Opitutia</taxon>
        <taxon>Puniceicoccales</taxon>
        <taxon>Puniceicoccaceae</taxon>
        <taxon>Puniceicoccus</taxon>
    </lineage>
</organism>